<comment type="similarity">
    <text evidence="2">Belongs to the HPPK family.</text>
</comment>
<feature type="domain" description="7,8-dihydro-6-hydroxymethylpterin-pyrophosphokinase" evidence="13">
    <location>
        <begin position="5"/>
        <end position="99"/>
    </location>
</feature>
<evidence type="ECO:0000256" key="7">
    <source>
        <dbReference type="ARBA" id="ARBA00022777"/>
    </source>
</evidence>
<gene>
    <name evidence="14" type="ORF">DEU29_105122</name>
</gene>
<dbReference type="GO" id="GO:0003848">
    <property type="term" value="F:2-amino-4-hydroxy-6-hydroxymethyldihydropteridine diphosphokinase activity"/>
    <property type="evidence" value="ECO:0007669"/>
    <property type="project" value="UniProtKB-EC"/>
</dbReference>
<evidence type="ECO:0000256" key="9">
    <source>
        <dbReference type="ARBA" id="ARBA00022909"/>
    </source>
</evidence>
<comment type="pathway">
    <text evidence="1">Cofactor biosynthesis; tetrahydrofolate biosynthesis; 2-amino-4-hydroxy-6-hydroxymethyl-7,8-dihydropteridine diphosphate from 7,8-dihydroneopterin triphosphate: step 4/4.</text>
</comment>
<evidence type="ECO:0000313" key="14">
    <source>
        <dbReference type="EMBL" id="TDP38270.1"/>
    </source>
</evidence>
<name>A0A4R6PKJ4_9GAMM</name>
<reference evidence="14 15" key="1">
    <citation type="submission" date="2019-03" db="EMBL/GenBank/DDBJ databases">
        <title>Freshwater and sediment microbial communities from various areas in North America, analyzing microbe dynamics in response to fracking.</title>
        <authorList>
            <person name="Lamendella R."/>
        </authorList>
    </citation>
    <scope>NUCLEOTIDE SEQUENCE [LARGE SCALE GENOMIC DNA]</scope>
    <source>
        <strain evidence="14 15">18_TX</strain>
    </source>
</reference>
<evidence type="ECO:0000256" key="10">
    <source>
        <dbReference type="ARBA" id="ARBA00029409"/>
    </source>
</evidence>
<protein>
    <recommendedName>
        <fullName evidence="4">2-amino-4-hydroxy-6-hydroxymethyldihydropteridine pyrophosphokinase</fullName>
        <ecNumber evidence="3">2.7.6.3</ecNumber>
    </recommendedName>
    <alternativeName>
        <fullName evidence="11">6-hydroxymethyl-7,8-dihydropterin pyrophosphokinase</fullName>
    </alternativeName>
    <alternativeName>
        <fullName evidence="12">7,8-dihydro-6-hydroxymethylpterin-pyrophosphokinase</fullName>
    </alternativeName>
</protein>
<dbReference type="InterPro" id="IPR035907">
    <property type="entry name" value="Hppk_sf"/>
</dbReference>
<proteinExistence type="inferred from homology"/>
<dbReference type="EMBL" id="SNXI01000005">
    <property type="protein sequence ID" value="TDP38270.1"/>
    <property type="molecule type" value="Genomic_DNA"/>
</dbReference>
<dbReference type="GO" id="GO:0046656">
    <property type="term" value="P:folic acid biosynthetic process"/>
    <property type="evidence" value="ECO:0007669"/>
    <property type="project" value="UniProtKB-KW"/>
</dbReference>
<dbReference type="SUPFAM" id="SSF55083">
    <property type="entry name" value="6-hydroxymethyl-7,8-dihydropterin pyrophosphokinase, HPPK"/>
    <property type="match status" value="1"/>
</dbReference>
<evidence type="ECO:0000256" key="3">
    <source>
        <dbReference type="ARBA" id="ARBA00013253"/>
    </source>
</evidence>
<evidence type="ECO:0000256" key="8">
    <source>
        <dbReference type="ARBA" id="ARBA00022840"/>
    </source>
</evidence>
<keyword evidence="15" id="KW-1185">Reference proteome</keyword>
<accession>A0A4R6PKJ4</accession>
<evidence type="ECO:0000256" key="12">
    <source>
        <dbReference type="ARBA" id="ARBA00033413"/>
    </source>
</evidence>
<keyword evidence="7 14" id="KW-0418">Kinase</keyword>
<dbReference type="OrthoDB" id="582926at2"/>
<evidence type="ECO:0000259" key="13">
    <source>
        <dbReference type="Pfam" id="PF01288"/>
    </source>
</evidence>
<dbReference type="Pfam" id="PF01288">
    <property type="entry name" value="HPPK"/>
    <property type="match status" value="1"/>
</dbReference>
<dbReference type="GO" id="GO:0046654">
    <property type="term" value="P:tetrahydrofolate biosynthetic process"/>
    <property type="evidence" value="ECO:0007669"/>
    <property type="project" value="UniProtKB-UniPathway"/>
</dbReference>
<organism evidence="14 15">
    <name type="scientific">Idiomarina aquatica</name>
    <dbReference type="NCBI Taxonomy" id="1327752"/>
    <lineage>
        <taxon>Bacteria</taxon>
        <taxon>Pseudomonadati</taxon>
        <taxon>Pseudomonadota</taxon>
        <taxon>Gammaproteobacteria</taxon>
        <taxon>Alteromonadales</taxon>
        <taxon>Idiomarinaceae</taxon>
        <taxon>Idiomarina</taxon>
    </lineage>
</organism>
<dbReference type="EC" id="2.7.6.3" evidence="3"/>
<dbReference type="GO" id="GO:0016301">
    <property type="term" value="F:kinase activity"/>
    <property type="evidence" value="ECO:0007669"/>
    <property type="project" value="UniProtKB-KW"/>
</dbReference>
<dbReference type="AlphaFoldDB" id="A0A4R6PKJ4"/>
<dbReference type="NCBIfam" id="TIGR01498">
    <property type="entry name" value="folK"/>
    <property type="match status" value="1"/>
</dbReference>
<dbReference type="PANTHER" id="PTHR43071">
    <property type="entry name" value="2-AMINO-4-HYDROXY-6-HYDROXYMETHYLDIHYDROPTERIDINE PYROPHOSPHOKINASE"/>
    <property type="match status" value="1"/>
</dbReference>
<dbReference type="GO" id="GO:0005524">
    <property type="term" value="F:ATP binding"/>
    <property type="evidence" value="ECO:0007669"/>
    <property type="project" value="UniProtKB-KW"/>
</dbReference>
<dbReference type="RefSeq" id="WP_133539313.1">
    <property type="nucleotide sequence ID" value="NZ_SNXI01000005.1"/>
</dbReference>
<dbReference type="PANTHER" id="PTHR43071:SF1">
    <property type="entry name" value="2-AMINO-4-HYDROXY-6-HYDROXYMETHYLDIHYDROPTERIDINE PYROPHOSPHOKINASE"/>
    <property type="match status" value="1"/>
</dbReference>
<evidence type="ECO:0000256" key="1">
    <source>
        <dbReference type="ARBA" id="ARBA00005051"/>
    </source>
</evidence>
<sequence length="125" mass="14038">MKYLCSLGSNIEPELHFSRAKHYLAKLADELEFSRDITTKPVGMNTNHPFLNALFILETALTPTALKAEFNQIEVLLGRDRSDPLCSVKDRPIDIDILGELDDNPEVPDYLQQLIPDLTAVGETK</sequence>
<keyword evidence="6" id="KW-0547">Nucleotide-binding</keyword>
<dbReference type="Proteomes" id="UP000295531">
    <property type="component" value="Unassembled WGS sequence"/>
</dbReference>
<evidence type="ECO:0000256" key="6">
    <source>
        <dbReference type="ARBA" id="ARBA00022741"/>
    </source>
</evidence>
<evidence type="ECO:0000256" key="2">
    <source>
        <dbReference type="ARBA" id="ARBA00005810"/>
    </source>
</evidence>
<dbReference type="UniPathway" id="UPA00077">
    <property type="reaction ID" value="UER00155"/>
</dbReference>
<comment type="caution">
    <text evidence="14">The sequence shown here is derived from an EMBL/GenBank/DDBJ whole genome shotgun (WGS) entry which is preliminary data.</text>
</comment>
<keyword evidence="5" id="KW-0808">Transferase</keyword>
<keyword evidence="9" id="KW-0289">Folate biosynthesis</keyword>
<comment type="function">
    <text evidence="10">Catalyzes the transfer of pyrophosphate from adenosine triphosphate (ATP) to 6-hydroxymethyl-7,8-dihydropterin, an enzymatic step in folate biosynthesis pathway.</text>
</comment>
<dbReference type="Gene3D" id="3.30.70.560">
    <property type="entry name" value="7,8-Dihydro-6-hydroxymethylpterin-pyrophosphokinase HPPK"/>
    <property type="match status" value="1"/>
</dbReference>
<keyword evidence="8" id="KW-0067">ATP-binding</keyword>
<evidence type="ECO:0000256" key="5">
    <source>
        <dbReference type="ARBA" id="ARBA00022679"/>
    </source>
</evidence>
<dbReference type="InterPro" id="IPR000550">
    <property type="entry name" value="Hppk"/>
</dbReference>
<evidence type="ECO:0000256" key="11">
    <source>
        <dbReference type="ARBA" id="ARBA00029766"/>
    </source>
</evidence>
<evidence type="ECO:0000256" key="4">
    <source>
        <dbReference type="ARBA" id="ARBA00016218"/>
    </source>
</evidence>
<evidence type="ECO:0000313" key="15">
    <source>
        <dbReference type="Proteomes" id="UP000295531"/>
    </source>
</evidence>